<evidence type="ECO:0000313" key="2">
    <source>
        <dbReference type="Proteomes" id="UP000031135"/>
    </source>
</evidence>
<dbReference type="HOGENOM" id="CLU_005955_0_0_7"/>
<dbReference type="EMBL" id="CP007772">
    <property type="protein sequence ID" value="AJC90875.1"/>
    <property type="molecule type" value="Genomic_DNA"/>
</dbReference>
<dbReference type="RefSeq" id="WP_235362606.1">
    <property type="nucleotide sequence ID" value="NZ_CP007772.1"/>
</dbReference>
<organism evidence="1 2">
    <name type="scientific">Campylobacter subantarcticus LMG 24374</name>
    <dbReference type="NCBI Taxonomy" id="1388751"/>
    <lineage>
        <taxon>Bacteria</taxon>
        <taxon>Pseudomonadati</taxon>
        <taxon>Campylobacterota</taxon>
        <taxon>Epsilonproteobacteria</taxon>
        <taxon>Campylobacterales</taxon>
        <taxon>Campylobacteraceae</taxon>
        <taxon>Campylobacter</taxon>
    </lineage>
</organism>
<dbReference type="KEGG" id="csm:CSUB8521_1039"/>
<proteinExistence type="predicted"/>
<gene>
    <name evidence="1" type="ORF">CSUB8521_1039</name>
</gene>
<sequence length="1386" mass="162698">MHAENNLSPEDRQGIENAVLAKKDIIPDWIANFNRQDIEDIQDKTQYLRDTVDRLKNTVNSYSKQYPTLEPIARKIRIITKPTENTLKIMDYSLEYVLNGERSVVIKAIAEGVETIVYTVGISATAIAAGIVSLVGILCPDSAPLVAFGAFVIFTKGEELSYYISQKAKEIIINFLNPKIQYFPQTIHLGNGQYYKNDKNIDEIFNNIYEVLGFSLFTPRPYPSYSKQYKLALAKKKELITKTSIASTTYNFIDEEYLKNIQDLKEQEKIIEQEEQKYQFDLKLYTEDNKIKNEIFNSLFKSLNEKLSFQLKQERNTFLNSNQSLSIIANKQYLLKTLNLQDINNINIDSKPYLLKALYFCEDYVLYDKDKQALFDENTIKELEFNSSFYTIFISHKNKLNDTYLNARKELYKSIDEFKRLGFKDLEHAYQTYMSSFTINEELNSKDKTINKNENKEINKNLNQKSDTKEDFKIVSYHLKNLSHFILENKDKNKKLIFFDNASSMSNLLHLYENNCDIFVKDESLIDIALLEQNYNLDFNKLKTRVFFYEKLLLGAKEDEIFSFNDEKINYYLKYDENNLYAFKDLNITYDYYHCKIKNYVLAKNSLNIKLEPKKISKHYAYDDLNHQDLNLTHNNTSIINNTATSNYISLIIQDEHGKAIDNASISIKGYDHEKLIKQSVLKLKTNKEGKIRFDREKDFSNCYSFKVRLEDNKAYLAKPLQDSKRIFNNYTNHKIGLILRFKNKDYFKYDGFYLYHFKGKDLIASYMARSGVAKADNLKPSNKQIAFSFYQDIKDKTTKKKAYFYYDDESIKDKFGSLPEGKYYFKINEIHYNKQPDFLKDYPFSIGKTWGKYCVRLYTDKECSKSFKEIEISNPNDEKEKSKNKESISKGDLYLYNINEKGEFGSNGSIGILNGVLFENLLKYLGYVVNEEELLCELEVKYPQKPNNKIVFASDNINPNTSFAPGTYISLQLEKESDEKLKWAFVECESKEKLNLLLHDCNGYVDEKNLKVLFENDDLIYNESYEDNVLSFCLPINRSNEPKEDMQDYKYYIVVFAYSSEKTIPNLEDHYIIIDMSFRVGVGDDDSVREGVLRESIKNANENDLTKDIIYTNCIFSVLKAIEFLIACNRLKKNNKIDNNIFFKTYPQLAGKIAYIYYRFDLANEKFIKSVKDGDEYLKEREKFYITASEIYNQNPIYRLTFEKNIQNEDVDIEIIKDFLKNFAKRLNINEKDLPIITNNPNKGNSGDYDFTTNILSLNTRAHYIDFIDTIIHEFRHFYICRININPNNSLERLLFLNTMELYIQWNHYNIFNAYNKKCLPFDSAEHGTHKCFINKTYYESRKKIVITKGKKKDLTASPLYFIQPSERDTKIIAGKFREKTGIIQ</sequence>
<reference evidence="1 2" key="1">
    <citation type="journal article" date="2014" name="Genome Biol. Evol.">
        <title>Comparative Genomics of the Campylobacter lari Group.</title>
        <authorList>
            <person name="Miller W.G."/>
            <person name="Yee E."/>
            <person name="Chapman M.H."/>
            <person name="Smith T.P."/>
            <person name="Bono J.L."/>
            <person name="Huynh S."/>
            <person name="Parker C.T."/>
            <person name="Vandamme P."/>
            <person name="Luong K."/>
            <person name="Korlach J."/>
        </authorList>
    </citation>
    <scope>NUCLEOTIDE SEQUENCE [LARGE SCALE GENOMIC DNA]</scope>
    <source>
        <strain evidence="1 2">LMG 24374</strain>
    </source>
</reference>
<evidence type="ECO:0000313" key="1">
    <source>
        <dbReference type="EMBL" id="AJC90875.1"/>
    </source>
</evidence>
<protein>
    <submittedName>
        <fullName evidence="1">Uncharacterized protein</fullName>
    </submittedName>
</protein>
<accession>A0A0A8HB43</accession>
<dbReference type="Proteomes" id="UP000031135">
    <property type="component" value="Chromosome"/>
</dbReference>
<name>A0A0A8HB43_9BACT</name>